<evidence type="ECO:0000313" key="2">
    <source>
        <dbReference type="Proteomes" id="UP000822476"/>
    </source>
</evidence>
<dbReference type="EMBL" id="JTDE01011645">
    <property type="protein sequence ID" value="KAF7234173.1"/>
    <property type="molecule type" value="Genomic_DNA"/>
</dbReference>
<dbReference type="Proteomes" id="UP000822476">
    <property type="component" value="Unassembled WGS sequence"/>
</dbReference>
<comment type="caution">
    <text evidence="1">The sequence shown here is derived from an EMBL/GenBank/DDBJ whole genome shotgun (WGS) entry which is preliminary data.</text>
</comment>
<name>A0A8S9YG46_9TREM</name>
<evidence type="ECO:0000313" key="1">
    <source>
        <dbReference type="EMBL" id="KAF7234173.1"/>
    </source>
</evidence>
<protein>
    <submittedName>
        <fullName evidence="1">Uncharacterized protein</fullName>
    </submittedName>
</protein>
<keyword evidence="2" id="KW-1185">Reference proteome</keyword>
<reference evidence="1" key="1">
    <citation type="submission" date="2019-07" db="EMBL/GenBank/DDBJ databases">
        <title>Annotation for the trematode Paragonimus miyazaki's.</title>
        <authorList>
            <person name="Choi Y.-J."/>
        </authorList>
    </citation>
    <scope>NUCLEOTIDE SEQUENCE</scope>
    <source>
        <strain evidence="1">Japan</strain>
    </source>
</reference>
<organism evidence="1 2">
    <name type="scientific">Paragonimus skrjabini miyazakii</name>
    <dbReference type="NCBI Taxonomy" id="59628"/>
    <lineage>
        <taxon>Eukaryota</taxon>
        <taxon>Metazoa</taxon>
        <taxon>Spiralia</taxon>
        <taxon>Lophotrochozoa</taxon>
        <taxon>Platyhelminthes</taxon>
        <taxon>Trematoda</taxon>
        <taxon>Digenea</taxon>
        <taxon>Plagiorchiida</taxon>
        <taxon>Troglotremata</taxon>
        <taxon>Troglotrematidae</taxon>
        <taxon>Paragonimus</taxon>
    </lineage>
</organism>
<proteinExistence type="predicted"/>
<sequence length="79" mass="8893">MFSTIVKPENQLVDNDVYCKQTGKTSCKQSTTEAKRDKPVASDRKLRMSIVTLSGRTNEKMQTCDQTIPTMPTVKIIAR</sequence>
<gene>
    <name evidence="1" type="ORF">EG68_12400</name>
</gene>
<accession>A0A8S9YG46</accession>
<dbReference type="AlphaFoldDB" id="A0A8S9YG46"/>